<dbReference type="Pfam" id="PF02518">
    <property type="entry name" value="HATPase_c"/>
    <property type="match status" value="1"/>
</dbReference>
<dbReference type="EMBL" id="VDFV01000032">
    <property type="protein sequence ID" value="TNC66562.1"/>
    <property type="molecule type" value="Genomic_DNA"/>
</dbReference>
<dbReference type="OrthoDB" id="9795133at2"/>
<dbReference type="GO" id="GO:0004673">
    <property type="term" value="F:protein histidine kinase activity"/>
    <property type="evidence" value="ECO:0007669"/>
    <property type="project" value="UniProtKB-EC"/>
</dbReference>
<name>A0A5C4NCN1_9RHOB</name>
<evidence type="ECO:0000259" key="3">
    <source>
        <dbReference type="PROSITE" id="PS50109"/>
    </source>
</evidence>
<sequence>MMDIVDDDLRASGIIAQLRRMMVRGPTEFEDLDLNEAVRYTTRLIHSELVARHTALDLRLGPQKLMVRGNEPQLQQIVLNLLLNAVEAMGDLPPDRRRILIETELGDDGSARLGIRDFGHGLKDEELAKVFHPFHSTKPGGLGLGLSICRMIAEAHGGRLAFDPGVRDGARIVLTLPGPSGGPRP</sequence>
<evidence type="ECO:0000256" key="2">
    <source>
        <dbReference type="ARBA" id="ARBA00012438"/>
    </source>
</evidence>
<protein>
    <recommendedName>
        <fullName evidence="2">histidine kinase</fullName>
        <ecNumber evidence="2">2.7.13.3</ecNumber>
    </recommendedName>
</protein>
<dbReference type="InterPro" id="IPR003594">
    <property type="entry name" value="HATPase_dom"/>
</dbReference>
<dbReference type="PANTHER" id="PTHR43065:SF42">
    <property type="entry name" value="TWO-COMPONENT SENSOR PPRA"/>
    <property type="match status" value="1"/>
</dbReference>
<dbReference type="InterPro" id="IPR004358">
    <property type="entry name" value="Sig_transdc_His_kin-like_C"/>
</dbReference>
<evidence type="ECO:0000256" key="1">
    <source>
        <dbReference type="ARBA" id="ARBA00000085"/>
    </source>
</evidence>
<dbReference type="AlphaFoldDB" id="A0A5C4NCN1"/>
<feature type="domain" description="Histidine kinase" evidence="3">
    <location>
        <begin position="1"/>
        <end position="180"/>
    </location>
</feature>
<dbReference type="PANTHER" id="PTHR43065">
    <property type="entry name" value="SENSOR HISTIDINE KINASE"/>
    <property type="match status" value="1"/>
</dbReference>
<dbReference type="SUPFAM" id="SSF55874">
    <property type="entry name" value="ATPase domain of HSP90 chaperone/DNA topoisomerase II/histidine kinase"/>
    <property type="match status" value="1"/>
</dbReference>
<dbReference type="SMART" id="SM00387">
    <property type="entry name" value="HATPase_c"/>
    <property type="match status" value="1"/>
</dbReference>
<accession>A0A5C4NCN1</accession>
<evidence type="ECO:0000313" key="4">
    <source>
        <dbReference type="EMBL" id="TNC66562.1"/>
    </source>
</evidence>
<evidence type="ECO:0000313" key="5">
    <source>
        <dbReference type="Proteomes" id="UP000305709"/>
    </source>
</evidence>
<reference evidence="4 5" key="1">
    <citation type="submission" date="2019-06" db="EMBL/GenBank/DDBJ databases">
        <authorList>
            <person name="Jiang L."/>
        </authorList>
    </citation>
    <scope>NUCLEOTIDE SEQUENCE [LARGE SCALE GENOMIC DNA]</scope>
    <source>
        <strain evidence="4 5">YIM 48858</strain>
    </source>
</reference>
<comment type="catalytic activity">
    <reaction evidence="1">
        <text>ATP + protein L-histidine = ADP + protein N-phospho-L-histidine.</text>
        <dbReference type="EC" id="2.7.13.3"/>
    </reaction>
</comment>
<gene>
    <name evidence="4" type="ORF">FHG71_16380</name>
</gene>
<dbReference type="Proteomes" id="UP000305709">
    <property type="component" value="Unassembled WGS sequence"/>
</dbReference>
<dbReference type="EC" id="2.7.13.3" evidence="2"/>
<keyword evidence="5" id="KW-1185">Reference proteome</keyword>
<dbReference type="InterPro" id="IPR036890">
    <property type="entry name" value="HATPase_C_sf"/>
</dbReference>
<dbReference type="PRINTS" id="PR00344">
    <property type="entry name" value="BCTRLSENSOR"/>
</dbReference>
<dbReference type="InterPro" id="IPR005467">
    <property type="entry name" value="His_kinase_dom"/>
</dbReference>
<comment type="caution">
    <text evidence="4">The sequence shown here is derived from an EMBL/GenBank/DDBJ whole genome shotgun (WGS) entry which is preliminary data.</text>
</comment>
<proteinExistence type="predicted"/>
<dbReference type="Gene3D" id="3.30.565.10">
    <property type="entry name" value="Histidine kinase-like ATPase, C-terminal domain"/>
    <property type="match status" value="1"/>
</dbReference>
<dbReference type="PROSITE" id="PS50109">
    <property type="entry name" value="HIS_KIN"/>
    <property type="match status" value="1"/>
</dbReference>
<organism evidence="4 5">
    <name type="scientific">Rubellimicrobium roseum</name>
    <dbReference type="NCBI Taxonomy" id="687525"/>
    <lineage>
        <taxon>Bacteria</taxon>
        <taxon>Pseudomonadati</taxon>
        <taxon>Pseudomonadota</taxon>
        <taxon>Alphaproteobacteria</taxon>
        <taxon>Rhodobacterales</taxon>
        <taxon>Roseobacteraceae</taxon>
        <taxon>Rubellimicrobium</taxon>
    </lineage>
</organism>